<dbReference type="Pfam" id="PF04734">
    <property type="entry name" value="Ceramidase_alk"/>
    <property type="match status" value="1"/>
</dbReference>
<evidence type="ECO:0000256" key="2">
    <source>
        <dbReference type="SAM" id="MobiDB-lite"/>
    </source>
</evidence>
<accession>A0ABQ9GV06</accession>
<reference evidence="4 5" key="1">
    <citation type="submission" date="2023-02" db="EMBL/GenBank/DDBJ databases">
        <title>LHISI_Scaffold_Assembly.</title>
        <authorList>
            <person name="Stuart O.P."/>
            <person name="Cleave R."/>
            <person name="Magrath M.J.L."/>
            <person name="Mikheyev A.S."/>
        </authorList>
    </citation>
    <scope>NUCLEOTIDE SEQUENCE [LARGE SCALE GENOMIC DNA]</scope>
    <source>
        <strain evidence="4">Daus_M_001</strain>
        <tissue evidence="4">Leg muscle</tissue>
    </source>
</reference>
<gene>
    <name evidence="4" type="ORF">PR048_023785</name>
</gene>
<dbReference type="InterPro" id="IPR031329">
    <property type="entry name" value="NEUT/ALK_ceramidase_N"/>
</dbReference>
<evidence type="ECO:0000256" key="1">
    <source>
        <dbReference type="ARBA" id="ARBA00019235"/>
    </source>
</evidence>
<dbReference type="EMBL" id="JARBHB010000009">
    <property type="protein sequence ID" value="KAJ8875878.1"/>
    <property type="molecule type" value="Genomic_DNA"/>
</dbReference>
<dbReference type="Proteomes" id="UP001159363">
    <property type="component" value="Chromosome 8"/>
</dbReference>
<name>A0ABQ9GV06_9NEOP</name>
<proteinExistence type="predicted"/>
<sequence length="224" mass="24549">MQGERGGGTHEKTRRPVASSGTIPTCENPGGNPAEDRTRFAVVGGEQCCARMHYPYPWQPSIVPTQLVLIGDVAIACVPGEFTTMSGRRLRHAIKEAMPAASRVVIAGLCNEYSSYIATPEEYEVQRYEGASTIFGPYTLPLYLQQYSSLAKSLEKSRQEMSTLTPKYAEDAFHSTCQQATIGLCWASLEYLLPARDYRVDKDTDTKSRKGSINLGVPVLSSTA</sequence>
<protein>
    <recommendedName>
        <fullName evidence="1">Neutral ceramidase</fullName>
    </recommendedName>
</protein>
<evidence type="ECO:0000313" key="5">
    <source>
        <dbReference type="Proteomes" id="UP001159363"/>
    </source>
</evidence>
<evidence type="ECO:0000313" key="4">
    <source>
        <dbReference type="EMBL" id="KAJ8875878.1"/>
    </source>
</evidence>
<dbReference type="InterPro" id="IPR006823">
    <property type="entry name" value="Ceramidase_alk"/>
</dbReference>
<dbReference type="PANTHER" id="PTHR12670:SF1">
    <property type="entry name" value="NEUTRAL CERAMIDASE"/>
    <property type="match status" value="1"/>
</dbReference>
<comment type="caution">
    <text evidence="4">The sequence shown here is derived from an EMBL/GenBank/DDBJ whole genome shotgun (WGS) entry which is preliminary data.</text>
</comment>
<feature type="region of interest" description="Disordered" evidence="2">
    <location>
        <begin position="1"/>
        <end position="35"/>
    </location>
</feature>
<keyword evidence="5" id="KW-1185">Reference proteome</keyword>
<evidence type="ECO:0000259" key="3">
    <source>
        <dbReference type="Pfam" id="PF04734"/>
    </source>
</evidence>
<feature type="domain" description="Neutral/alkaline non-lysosomal ceramidase N-terminal" evidence="3">
    <location>
        <begin position="51"/>
        <end position="145"/>
    </location>
</feature>
<organism evidence="4 5">
    <name type="scientific">Dryococelus australis</name>
    <dbReference type="NCBI Taxonomy" id="614101"/>
    <lineage>
        <taxon>Eukaryota</taxon>
        <taxon>Metazoa</taxon>
        <taxon>Ecdysozoa</taxon>
        <taxon>Arthropoda</taxon>
        <taxon>Hexapoda</taxon>
        <taxon>Insecta</taxon>
        <taxon>Pterygota</taxon>
        <taxon>Neoptera</taxon>
        <taxon>Polyneoptera</taxon>
        <taxon>Phasmatodea</taxon>
        <taxon>Verophasmatodea</taxon>
        <taxon>Anareolatae</taxon>
        <taxon>Phasmatidae</taxon>
        <taxon>Eurycanthinae</taxon>
        <taxon>Dryococelus</taxon>
    </lineage>
</organism>
<dbReference type="PANTHER" id="PTHR12670">
    <property type="entry name" value="CERAMIDASE"/>
    <property type="match status" value="1"/>
</dbReference>